<organism evidence="1 2">
    <name type="scientific">Bradyrhizobium lablabi</name>
    <dbReference type="NCBI Taxonomy" id="722472"/>
    <lineage>
        <taxon>Bacteria</taxon>
        <taxon>Pseudomonadati</taxon>
        <taxon>Pseudomonadota</taxon>
        <taxon>Alphaproteobacteria</taxon>
        <taxon>Hyphomicrobiales</taxon>
        <taxon>Nitrobacteraceae</taxon>
        <taxon>Bradyrhizobium</taxon>
    </lineage>
</organism>
<protein>
    <submittedName>
        <fullName evidence="1">Uncharacterized protein</fullName>
    </submittedName>
</protein>
<reference evidence="1 2" key="1">
    <citation type="submission" date="2016-10" db="EMBL/GenBank/DDBJ databases">
        <authorList>
            <person name="de Groot N.N."/>
        </authorList>
    </citation>
    <scope>NUCLEOTIDE SEQUENCE [LARGE SCALE GENOMIC DNA]</scope>
    <source>
        <strain evidence="1 2">GAS522</strain>
    </source>
</reference>
<dbReference type="AlphaFoldDB" id="A0A1M7CE47"/>
<sequence length="147" mass="15764">MAQPHAGSNRDQVVDAMIGLTRLSSLHRAIVVGSDGLEFYLALRQRGFLRVATPETCRLPRGQHTIGLIAGQDPVQAIESALTRISPFLSLSAAIAVLIDSREPGASLKIRARLGQMGFRIEAGARCQQGLVLAGYRQSFGQLENAA</sequence>
<dbReference type="OrthoDB" id="8230690at2"/>
<dbReference type="Proteomes" id="UP000183208">
    <property type="component" value="Unassembled WGS sequence"/>
</dbReference>
<gene>
    <name evidence="1" type="ORF">SAMN05444171_4821</name>
</gene>
<evidence type="ECO:0000313" key="2">
    <source>
        <dbReference type="Proteomes" id="UP000183208"/>
    </source>
</evidence>
<dbReference type="RefSeq" id="WP_074824323.1">
    <property type="nucleotide sequence ID" value="NZ_FNTI01000001.1"/>
</dbReference>
<dbReference type="EMBL" id="FNTI01000001">
    <property type="protein sequence ID" value="SED68832.1"/>
    <property type="molecule type" value="Genomic_DNA"/>
</dbReference>
<accession>A0A1M7CE47</accession>
<name>A0A1M7CE47_9BRAD</name>
<proteinExistence type="predicted"/>
<evidence type="ECO:0000313" key="1">
    <source>
        <dbReference type="EMBL" id="SED68832.1"/>
    </source>
</evidence>